<feature type="region of interest" description="Disordered" evidence="1">
    <location>
        <begin position="1"/>
        <end position="49"/>
    </location>
</feature>
<feature type="compositionally biased region" description="Basic and acidic residues" evidence="1">
    <location>
        <begin position="24"/>
        <end position="33"/>
    </location>
</feature>
<dbReference type="HOGENOM" id="CLU_019079_0_0_1"/>
<dbReference type="AlphaFoldDB" id="F0WHU3"/>
<evidence type="ECO:0000313" key="3">
    <source>
        <dbReference type="EMBL" id="CCA20818.1"/>
    </source>
</evidence>
<sequence length="926" mass="106019">MEETDAITLYPPVVQSTREELEETEQKHESGNEHEDDTLMSNDDDSMSCSSSIEYYSEEMDADNVFNTKYPSNDLKQPTMQLTTQALQFTSDAGNSPKPTTRTLPTKPTYFPTTPYSESESEKPDLFSDANQLTESFGFYIFPAPDDPDLAPPHIDTLPDQNGTHRRAHNDEMWLCAQFAPAMLKWRTGKAWTQMANTSFTKDICNLSSMIMHPVGSTDQYTTCKNHQVPGNSMENATSTPKFSKSQLTPLVMWASRRSHYQDARGYLLTVARNEVVGFHLCVRSNREFLVTTDSSNWFAAQGHIPRARVAIDESLLSPSLEMEIFLVKSVEMDDGSSMMEYLEPLGASSLTQSTREHVLYIRIRIGSSVAENLYKIPIRIFTQAKGFQDEQITWSSTIRLNVCNVILSNPSQYKFHLDLWQHFSSLARAHQTLLWSDNHFEVMTRYLSKLSELGQKCVSVVATEMPWAGQQCYLETTYPSALYEHAILQVYEETLPNFTETETLNEPSSQICMDFSHFDRLLALAQQFHMDTVEVFGLFAIWQDTAHGFTGPVSGQTCQKPDKIPFPARTRVNCPEMDVSLTPSRVGTLEIDVEPPLAPLDGWRIRCFTKQTQSFRYLRDLRDIERFITLFYEHCVELSIIDKVRICADEPSNVELFLAQMEFIQRLAPKFKYKVAINHFDFLHVAPPQVVDYVPILPLACRDLEITGRTLEAIHAKGGKLCWYVCCGPAYPNQFVSSPLVEGELIGYLTYFLHLDGFLRWNFCLWPNDPWHNLRWRSPAWKVGDMYFVLPGHDGRPIETLRFESLRFAVQAYELLVMAEEILLASCMEQLKQQVAQLIFRTEDFSDFCRLHERHPEELYSLDSMDYQRAKTLILETIANAQRRNPAVLRCPGPHTNINVYSGSSHDRLVSPVNRLAALQQENQE</sequence>
<evidence type="ECO:0000256" key="1">
    <source>
        <dbReference type="SAM" id="MobiDB-lite"/>
    </source>
</evidence>
<feature type="compositionally biased region" description="Acidic residues" evidence="1">
    <location>
        <begin position="34"/>
        <end position="46"/>
    </location>
</feature>
<organism evidence="3">
    <name type="scientific">Albugo laibachii Nc14</name>
    <dbReference type="NCBI Taxonomy" id="890382"/>
    <lineage>
        <taxon>Eukaryota</taxon>
        <taxon>Sar</taxon>
        <taxon>Stramenopiles</taxon>
        <taxon>Oomycota</taxon>
        <taxon>Peronosporomycetes</taxon>
        <taxon>Albuginales</taxon>
        <taxon>Albuginaceae</taxon>
        <taxon>Albugo</taxon>
    </lineage>
</organism>
<feature type="compositionally biased region" description="Low complexity" evidence="1">
    <location>
        <begin position="97"/>
        <end position="115"/>
    </location>
</feature>
<reference evidence="3" key="1">
    <citation type="journal article" date="2011" name="PLoS Biol.">
        <title>Gene gain and loss during evolution of obligate parasitism in the white rust pathogen of Arabidopsis thaliana.</title>
        <authorList>
            <person name="Kemen E."/>
            <person name="Gardiner A."/>
            <person name="Schultz-Larsen T."/>
            <person name="Kemen A.C."/>
            <person name="Balmuth A.L."/>
            <person name="Robert-Seilaniantz A."/>
            <person name="Bailey K."/>
            <person name="Holub E."/>
            <person name="Studholme D.J."/>
            <person name="Maclean D."/>
            <person name="Jones J.D."/>
        </authorList>
    </citation>
    <scope>NUCLEOTIDE SEQUENCE</scope>
</reference>
<protein>
    <submittedName>
        <fullName evidence="3">Uncharacterized protein AlNc14C104G6150</fullName>
    </submittedName>
</protein>
<dbReference type="InterPro" id="IPR025150">
    <property type="entry name" value="GH123_cat"/>
</dbReference>
<evidence type="ECO:0000259" key="2">
    <source>
        <dbReference type="Pfam" id="PF13320"/>
    </source>
</evidence>
<feature type="region of interest" description="Disordered" evidence="1">
    <location>
        <begin position="90"/>
        <end position="124"/>
    </location>
</feature>
<name>F0WHU3_9STRA</name>
<accession>F0WHU3</accession>
<feature type="domain" description="Glycoside hydrolase 123 catalytic" evidence="2">
    <location>
        <begin position="421"/>
        <end position="819"/>
    </location>
</feature>
<dbReference type="EMBL" id="FR824149">
    <property type="protein sequence ID" value="CCA20818.1"/>
    <property type="molecule type" value="Genomic_DNA"/>
</dbReference>
<dbReference type="Pfam" id="PF13320">
    <property type="entry name" value="GH123_cat"/>
    <property type="match status" value="1"/>
</dbReference>
<reference evidence="3" key="2">
    <citation type="submission" date="2011-02" db="EMBL/GenBank/DDBJ databases">
        <authorList>
            <person name="MacLean D."/>
        </authorList>
    </citation>
    <scope>NUCLEOTIDE SEQUENCE</scope>
</reference>
<proteinExistence type="predicted"/>
<gene>
    <name evidence="3" type="primary">AlNc14C104G6150</name>
    <name evidence="3" type="ORF">ALNC14_069610</name>
</gene>